<proteinExistence type="predicted"/>
<dbReference type="AlphaFoldDB" id="Q6YXV8"/>
<accession>Q6YXV8</accession>
<organism evidence="2 3">
    <name type="scientific">Oryza sativa subsp. japonica</name>
    <name type="common">Rice</name>
    <dbReference type="NCBI Taxonomy" id="39947"/>
    <lineage>
        <taxon>Eukaryota</taxon>
        <taxon>Viridiplantae</taxon>
        <taxon>Streptophyta</taxon>
        <taxon>Embryophyta</taxon>
        <taxon>Tracheophyta</taxon>
        <taxon>Spermatophyta</taxon>
        <taxon>Magnoliopsida</taxon>
        <taxon>Liliopsida</taxon>
        <taxon>Poales</taxon>
        <taxon>Poaceae</taxon>
        <taxon>BOP clade</taxon>
        <taxon>Oryzoideae</taxon>
        <taxon>Oryzeae</taxon>
        <taxon>Oryzinae</taxon>
        <taxon>Oryza</taxon>
        <taxon>Oryza sativa</taxon>
    </lineage>
</organism>
<protein>
    <submittedName>
        <fullName evidence="2">Uncharacterized protein</fullName>
    </submittedName>
</protein>
<reference evidence="3" key="1">
    <citation type="journal article" date="2005" name="Nature">
        <title>The map-based sequence of the rice genome.</title>
        <authorList>
            <consortium name="International rice genome sequencing project (IRGSP)"/>
            <person name="Matsumoto T."/>
            <person name="Wu J."/>
            <person name="Kanamori H."/>
            <person name="Katayose Y."/>
            <person name="Fujisawa M."/>
            <person name="Namiki N."/>
            <person name="Mizuno H."/>
            <person name="Yamamoto K."/>
            <person name="Antonio B.A."/>
            <person name="Baba T."/>
            <person name="Sakata K."/>
            <person name="Nagamura Y."/>
            <person name="Aoki H."/>
            <person name="Arikawa K."/>
            <person name="Arita K."/>
            <person name="Bito T."/>
            <person name="Chiden Y."/>
            <person name="Fujitsuka N."/>
            <person name="Fukunaka R."/>
            <person name="Hamada M."/>
            <person name="Harada C."/>
            <person name="Hayashi A."/>
            <person name="Hijishita S."/>
            <person name="Honda M."/>
            <person name="Hosokawa S."/>
            <person name="Ichikawa Y."/>
            <person name="Idonuma A."/>
            <person name="Iijima M."/>
            <person name="Ikeda M."/>
            <person name="Ikeno M."/>
            <person name="Ito K."/>
            <person name="Ito S."/>
            <person name="Ito T."/>
            <person name="Ito Y."/>
            <person name="Ito Y."/>
            <person name="Iwabuchi A."/>
            <person name="Kamiya K."/>
            <person name="Karasawa W."/>
            <person name="Kurita K."/>
            <person name="Katagiri S."/>
            <person name="Kikuta A."/>
            <person name="Kobayashi H."/>
            <person name="Kobayashi N."/>
            <person name="Machita K."/>
            <person name="Maehara T."/>
            <person name="Masukawa M."/>
            <person name="Mizubayashi T."/>
            <person name="Mukai Y."/>
            <person name="Nagasaki H."/>
            <person name="Nagata Y."/>
            <person name="Naito S."/>
            <person name="Nakashima M."/>
            <person name="Nakama Y."/>
            <person name="Nakamichi Y."/>
            <person name="Nakamura M."/>
            <person name="Meguro A."/>
            <person name="Negishi M."/>
            <person name="Ohta I."/>
            <person name="Ohta T."/>
            <person name="Okamoto M."/>
            <person name="Ono N."/>
            <person name="Saji S."/>
            <person name="Sakaguchi M."/>
            <person name="Sakai K."/>
            <person name="Shibata M."/>
            <person name="Shimokawa T."/>
            <person name="Song J."/>
            <person name="Takazaki Y."/>
            <person name="Terasawa K."/>
            <person name="Tsugane M."/>
            <person name="Tsuji K."/>
            <person name="Ueda S."/>
            <person name="Waki K."/>
            <person name="Yamagata H."/>
            <person name="Yamamoto M."/>
            <person name="Yamamoto S."/>
            <person name="Yamane H."/>
            <person name="Yoshiki S."/>
            <person name="Yoshihara R."/>
            <person name="Yukawa K."/>
            <person name="Zhong H."/>
            <person name="Yano M."/>
            <person name="Yuan Q."/>
            <person name="Ouyang S."/>
            <person name="Liu J."/>
            <person name="Jones K.M."/>
            <person name="Gansberger K."/>
            <person name="Moffat K."/>
            <person name="Hill J."/>
            <person name="Bera J."/>
            <person name="Fadrosh D."/>
            <person name="Jin S."/>
            <person name="Johri S."/>
            <person name="Kim M."/>
            <person name="Overton L."/>
            <person name="Reardon M."/>
            <person name="Tsitrin T."/>
            <person name="Vuong H."/>
            <person name="Weaver B."/>
            <person name="Ciecko A."/>
            <person name="Tallon L."/>
            <person name="Jackson J."/>
            <person name="Pai G."/>
            <person name="Aken S.V."/>
            <person name="Utterback T."/>
            <person name="Reidmuller S."/>
            <person name="Feldblyum T."/>
            <person name="Hsiao J."/>
            <person name="Zismann V."/>
            <person name="Iobst S."/>
            <person name="de Vazeille A.R."/>
            <person name="Buell C.R."/>
            <person name="Ying K."/>
            <person name="Li Y."/>
            <person name="Lu T."/>
            <person name="Huang Y."/>
            <person name="Zhao Q."/>
            <person name="Feng Q."/>
            <person name="Zhang L."/>
            <person name="Zhu J."/>
            <person name="Weng Q."/>
            <person name="Mu J."/>
            <person name="Lu Y."/>
            <person name="Fan D."/>
            <person name="Liu Y."/>
            <person name="Guan J."/>
            <person name="Zhang Y."/>
            <person name="Yu S."/>
            <person name="Liu X."/>
            <person name="Zhang Y."/>
            <person name="Hong G."/>
            <person name="Han B."/>
            <person name="Choisne N."/>
            <person name="Demange N."/>
            <person name="Orjeda G."/>
            <person name="Samain S."/>
            <person name="Cattolico L."/>
            <person name="Pelletier E."/>
            <person name="Couloux A."/>
            <person name="Segurens B."/>
            <person name="Wincker P."/>
            <person name="D'Hont A."/>
            <person name="Scarpelli C."/>
            <person name="Weissenbach J."/>
            <person name="Salanoubat M."/>
            <person name="Quetier F."/>
            <person name="Yu Y."/>
            <person name="Kim H.R."/>
            <person name="Rambo T."/>
            <person name="Currie J."/>
            <person name="Collura K."/>
            <person name="Luo M."/>
            <person name="Yang T."/>
            <person name="Ammiraju J.S.S."/>
            <person name="Engler F."/>
            <person name="Soderlund C."/>
            <person name="Wing R.A."/>
            <person name="Palmer L.E."/>
            <person name="de la Bastide M."/>
            <person name="Spiegel L."/>
            <person name="Nascimento L."/>
            <person name="Zutavern T."/>
            <person name="O'Shaughnessy A."/>
            <person name="Dike S."/>
            <person name="Dedhia N."/>
            <person name="Preston R."/>
            <person name="Balija V."/>
            <person name="McCombie W.R."/>
            <person name="Chow T."/>
            <person name="Chen H."/>
            <person name="Chung M."/>
            <person name="Chen C."/>
            <person name="Shaw J."/>
            <person name="Wu H."/>
            <person name="Hsiao K."/>
            <person name="Chao Y."/>
            <person name="Chu M."/>
            <person name="Cheng C."/>
            <person name="Hour A."/>
            <person name="Lee P."/>
            <person name="Lin S."/>
            <person name="Lin Y."/>
            <person name="Liou J."/>
            <person name="Liu S."/>
            <person name="Hsing Y."/>
            <person name="Raghuvanshi S."/>
            <person name="Mohanty A."/>
            <person name="Bharti A.K."/>
            <person name="Gaur A."/>
            <person name="Gupta V."/>
            <person name="Kumar D."/>
            <person name="Ravi V."/>
            <person name="Vij S."/>
            <person name="Kapur A."/>
            <person name="Khurana P."/>
            <person name="Khurana P."/>
            <person name="Khurana J.P."/>
            <person name="Tyagi A.K."/>
            <person name="Gaikwad K."/>
            <person name="Singh A."/>
            <person name="Dalal V."/>
            <person name="Srivastava S."/>
            <person name="Dixit A."/>
            <person name="Pal A.K."/>
            <person name="Ghazi I.A."/>
            <person name="Yadav M."/>
            <person name="Pandit A."/>
            <person name="Bhargava A."/>
            <person name="Sureshbabu K."/>
            <person name="Batra K."/>
            <person name="Sharma T.R."/>
            <person name="Mohapatra T."/>
            <person name="Singh N.K."/>
            <person name="Messing J."/>
            <person name="Nelson A.B."/>
            <person name="Fuks G."/>
            <person name="Kavchok S."/>
            <person name="Keizer G."/>
            <person name="Linton E."/>
            <person name="Llaca V."/>
            <person name="Song R."/>
            <person name="Tanyolac B."/>
            <person name="Young S."/>
            <person name="Ho-Il K."/>
            <person name="Hahn J.H."/>
            <person name="Sangsakoo G."/>
            <person name="Vanavichit A."/>
            <person name="de Mattos Luiz.A.T."/>
            <person name="Zimmer P.D."/>
            <person name="Malone G."/>
            <person name="Dellagostin O."/>
            <person name="de Oliveira A.C."/>
            <person name="Bevan M."/>
            <person name="Bancroft I."/>
            <person name="Minx P."/>
            <person name="Cordum H."/>
            <person name="Wilson R."/>
            <person name="Cheng Z."/>
            <person name="Jin W."/>
            <person name="Jiang J."/>
            <person name="Leong S.A."/>
            <person name="Iwama H."/>
            <person name="Gojobori T."/>
            <person name="Itoh T."/>
            <person name="Niimura Y."/>
            <person name="Fujii Y."/>
            <person name="Habara T."/>
            <person name="Sakai H."/>
            <person name="Sato Y."/>
            <person name="Wilson G."/>
            <person name="Kumar K."/>
            <person name="McCouch S."/>
            <person name="Juretic N."/>
            <person name="Hoen D."/>
            <person name="Wright S."/>
            <person name="Bruskiewich R."/>
            <person name="Bureau T."/>
            <person name="Miyao A."/>
            <person name="Hirochika H."/>
            <person name="Nishikawa T."/>
            <person name="Kadowaki K."/>
            <person name="Sugiura M."/>
            <person name="Burr B."/>
            <person name="Sasaki T."/>
        </authorList>
    </citation>
    <scope>NUCLEOTIDE SEQUENCE [LARGE SCALE GENOMIC DNA]</scope>
    <source>
        <strain evidence="3">cv. Nipponbare</strain>
    </source>
</reference>
<dbReference type="EMBL" id="AP005649">
    <property type="protein sequence ID" value="BAD13240.1"/>
    <property type="molecule type" value="Genomic_DNA"/>
</dbReference>
<feature type="compositionally biased region" description="Gly residues" evidence="1">
    <location>
        <begin position="89"/>
        <end position="99"/>
    </location>
</feature>
<sequence length="409" mass="45418">MAAAGPFSSAPSRPVRAWRRWRRDDEVAATGMARRRRCGRALHGDGGGALRGGRLRLWLQRRVTELPDPVAPLRGGRIWPEAAAASGEQGHGGGGGGGRRAGRRGWRPACVLAADGEEAAEAGARGGRSAAAKARPRSVLRCRLPHTWQGGGWRWRWWWMWLRRSSRRRRRTAARAATPVTVSRTSPPRGRRGALVNAPAMNAVPVKPVPFQVKDQQLRALPSSKGRMFPGSPLRGASARGQPRKVLIILVLYEKGQAYWDDTPGGGDHSTHKHKSSAGLFICLVQKEEEHIHFFKKRSVPPRLNLDDWRLAALAGDGGGWTVVADGGGWRRWWLWRWRWRLVTVVAVAMAGWQGHYPGLTVRRRRRRHVEVGKESGGGEGGVRVRARRRRREELWAVALADSLKGQCC</sequence>
<feature type="region of interest" description="Disordered" evidence="1">
    <location>
        <begin position="84"/>
        <end position="103"/>
    </location>
</feature>
<evidence type="ECO:0000256" key="1">
    <source>
        <dbReference type="SAM" id="MobiDB-lite"/>
    </source>
</evidence>
<name>Q6YXV8_ORYSJ</name>
<reference evidence="3" key="2">
    <citation type="journal article" date="2008" name="Nucleic Acids Res.">
        <title>The rice annotation project database (RAP-DB): 2008 update.</title>
        <authorList>
            <consortium name="The rice annotation project (RAP)"/>
        </authorList>
    </citation>
    <scope>GENOME REANNOTATION</scope>
    <source>
        <strain evidence="3">cv. Nipponbare</strain>
    </source>
</reference>
<gene>
    <name evidence="2" type="primary">OSJNBa0064G16.12</name>
</gene>
<dbReference type="Proteomes" id="UP000000763">
    <property type="component" value="Chromosome 2"/>
</dbReference>
<evidence type="ECO:0000313" key="2">
    <source>
        <dbReference type="EMBL" id="BAD13240.1"/>
    </source>
</evidence>
<evidence type="ECO:0000313" key="3">
    <source>
        <dbReference type="Proteomes" id="UP000000763"/>
    </source>
</evidence>